<gene>
    <name evidence="7" type="ORF">PG986_009189</name>
</gene>
<dbReference type="PANTHER" id="PTHR15651">
    <property type="entry name" value="ARMADILLO REPEAT-CONTAINING PROTEIN 8"/>
    <property type="match status" value="1"/>
</dbReference>
<feature type="region of interest" description="Disordered" evidence="6">
    <location>
        <begin position="499"/>
        <end position="519"/>
    </location>
</feature>
<evidence type="ECO:0000256" key="6">
    <source>
        <dbReference type="SAM" id="MobiDB-lite"/>
    </source>
</evidence>
<evidence type="ECO:0000256" key="1">
    <source>
        <dbReference type="ARBA" id="ARBA00004123"/>
    </source>
</evidence>
<protein>
    <recommendedName>
        <fullName evidence="9">Armadillo repeat-containing protein 8</fullName>
    </recommendedName>
</protein>
<dbReference type="Gene3D" id="1.25.10.10">
    <property type="entry name" value="Leucine-rich Repeat Variant"/>
    <property type="match status" value="4"/>
</dbReference>
<evidence type="ECO:0008006" key="9">
    <source>
        <dbReference type="Google" id="ProtNLM"/>
    </source>
</evidence>
<feature type="compositionally biased region" description="Basic and acidic residues" evidence="6">
    <location>
        <begin position="764"/>
        <end position="773"/>
    </location>
</feature>
<evidence type="ECO:0000256" key="3">
    <source>
        <dbReference type="ARBA" id="ARBA00022490"/>
    </source>
</evidence>
<dbReference type="InterPro" id="IPR016024">
    <property type="entry name" value="ARM-type_fold"/>
</dbReference>
<evidence type="ECO:0000256" key="4">
    <source>
        <dbReference type="ARBA" id="ARBA00022737"/>
    </source>
</evidence>
<accession>A0ABR1Q6Z9</accession>
<comment type="subcellular location">
    <subcellularLocation>
        <location evidence="2">Cytoplasm</location>
    </subcellularLocation>
    <subcellularLocation>
        <location evidence="1">Nucleus</location>
    </subcellularLocation>
</comment>
<dbReference type="RefSeq" id="XP_066697809.1">
    <property type="nucleotide sequence ID" value="XM_066845411.1"/>
</dbReference>
<dbReference type="EMBL" id="JAQQWE010000006">
    <property type="protein sequence ID" value="KAK7948303.1"/>
    <property type="molecule type" value="Genomic_DNA"/>
</dbReference>
<dbReference type="Proteomes" id="UP001391051">
    <property type="component" value="Unassembled WGS sequence"/>
</dbReference>
<evidence type="ECO:0000256" key="5">
    <source>
        <dbReference type="ARBA" id="ARBA00023242"/>
    </source>
</evidence>
<feature type="region of interest" description="Disordered" evidence="6">
    <location>
        <begin position="745"/>
        <end position="773"/>
    </location>
</feature>
<dbReference type="GeneID" id="92078473"/>
<dbReference type="InterPro" id="IPR011989">
    <property type="entry name" value="ARM-like"/>
</dbReference>
<keyword evidence="4" id="KW-0677">Repeat</keyword>
<evidence type="ECO:0000256" key="2">
    <source>
        <dbReference type="ARBA" id="ARBA00004496"/>
    </source>
</evidence>
<feature type="compositionally biased region" description="Acidic residues" evidence="6">
    <location>
        <begin position="752"/>
        <end position="763"/>
    </location>
</feature>
<dbReference type="InterPro" id="IPR038739">
    <property type="entry name" value="ARMC8/Vid28"/>
</dbReference>
<name>A0ABR1Q6Z9_9PEZI</name>
<dbReference type="PANTHER" id="PTHR15651:SF7">
    <property type="entry name" value="ARMADILLO REPEAT-CONTAINING PROTEIN 8"/>
    <property type="match status" value="1"/>
</dbReference>
<evidence type="ECO:0000313" key="7">
    <source>
        <dbReference type="EMBL" id="KAK7948303.1"/>
    </source>
</evidence>
<dbReference type="SUPFAM" id="SSF48371">
    <property type="entry name" value="ARM repeat"/>
    <property type="match status" value="2"/>
</dbReference>
<keyword evidence="8" id="KW-1185">Reference proteome</keyword>
<feature type="compositionally biased region" description="Basic and acidic residues" evidence="6">
    <location>
        <begin position="597"/>
        <end position="606"/>
    </location>
</feature>
<comment type="caution">
    <text evidence="7">The sequence shown here is derived from an EMBL/GenBank/DDBJ whole genome shotgun (WGS) entry which is preliminary data.</text>
</comment>
<proteinExistence type="predicted"/>
<feature type="region of interest" description="Disordered" evidence="6">
    <location>
        <begin position="582"/>
        <end position="606"/>
    </location>
</feature>
<keyword evidence="3" id="KW-0963">Cytoplasm</keyword>
<organism evidence="7 8">
    <name type="scientific">Apiospora aurea</name>
    <dbReference type="NCBI Taxonomy" id="335848"/>
    <lineage>
        <taxon>Eukaryota</taxon>
        <taxon>Fungi</taxon>
        <taxon>Dikarya</taxon>
        <taxon>Ascomycota</taxon>
        <taxon>Pezizomycotina</taxon>
        <taxon>Sordariomycetes</taxon>
        <taxon>Xylariomycetidae</taxon>
        <taxon>Amphisphaeriales</taxon>
        <taxon>Apiosporaceae</taxon>
        <taxon>Apiospora</taxon>
    </lineage>
</organism>
<sequence>MAVDLSLLHSGTPADQLAALRTLKHDIIGHINKKQQWIQSGILPPLVRLVRQSPPAQELNGNDTQQHAEGARLDDAESVQLYALQLLASFANVGYQFLLPLCASGAIEAVLARSCLRSPRSQIVLTSLRILRAVTEAAAFAPIPPTDQASRNSQLSPDTVMLANIILANDHLESFAAILRNDVSAQVSAVARLILSLCREERHQFALVNCGVLDALATWLASFAVAEGQVIPRADEISQSNGLSNCFPTPARPGVELSDILGSIAAIITDSPYRTCRLLYSPSILAVFPNTDSDWDTYWKIHAGSPDKLAGMRPTKHKDYEPMDLLLPYTPIQLRGLSSHAPSFPLLSSRPGTDSPPWTIAEASRGTDDSENPESPLVPWLIGLARSRYGLDALAAASVLASLFKCGFTYRPRETTLGLSVVPKLLQILDVADQSANDTDMSPLDPRTQSTWAAIERVPEILTHLVTDSDSLQKAAFDSGAVKLICKLLKSTYDAEPPSIQNELWSPDANPKPVQMSDSDPTCQLGQLGQHPLLVHRIRLRESALKALGALGASREEYRKAIVDQDLIPYIKESLYRFPVRPRQSKEQPNIDGTGRGQDDRARSELGENPTSVIVAACYTTRMLARSVSILRTSLMDNAVEKTMERLLEHHELEIQVAATAVVCNMVTDFSPMKESFILAGRVKTLCKHAKSQNAALRLNAIWALNHLVHASSIELKKTCLEELQPGWLIQLICDDMEDAALSSTRAKGDDYNSDEEDDMDIDDQNRESSYKPLEDQVSLDNHIIRLADARLHALREMELNPVRKARQDDLEVQEKGLGFIRNLIGEPHLNGADSANDTTEMIDHLFNTLGQDRFFEILASKLKTKTLNPFGRRGATGSEARVLYPQAKIIEAVVYILVHLAASIPRHRQLVISQKELLKLLAGLTSSQEREVRVALCHLINNLTWRDDDSDAPACSQRAFELKKLGFLNKLESLGQNDEELDVRERAKTAVWQMKHPQ</sequence>
<feature type="region of interest" description="Disordered" evidence="6">
    <location>
        <begin position="348"/>
        <end position="373"/>
    </location>
</feature>
<reference evidence="7 8" key="1">
    <citation type="submission" date="2023-01" db="EMBL/GenBank/DDBJ databases">
        <title>Analysis of 21 Apiospora genomes using comparative genomics revels a genus with tremendous synthesis potential of carbohydrate active enzymes and secondary metabolites.</title>
        <authorList>
            <person name="Sorensen T."/>
        </authorList>
    </citation>
    <scope>NUCLEOTIDE SEQUENCE [LARGE SCALE GENOMIC DNA]</scope>
    <source>
        <strain evidence="7 8">CBS 24483</strain>
    </source>
</reference>
<keyword evidence="5" id="KW-0539">Nucleus</keyword>
<evidence type="ECO:0000313" key="8">
    <source>
        <dbReference type="Proteomes" id="UP001391051"/>
    </source>
</evidence>